<evidence type="ECO:0000313" key="2">
    <source>
        <dbReference type="EMBL" id="KAE8375383.1"/>
    </source>
</evidence>
<accession>A0A5N7B047</accession>
<feature type="chain" id="PRO_5024938136" description="Malate dehydrogenase" evidence="1">
    <location>
        <begin position="19"/>
        <end position="237"/>
    </location>
</feature>
<reference evidence="2 3" key="1">
    <citation type="submission" date="2019-04" db="EMBL/GenBank/DDBJ databases">
        <title>Friends and foes A comparative genomics studyof 23 Aspergillus species from section Flavi.</title>
        <authorList>
            <consortium name="DOE Joint Genome Institute"/>
            <person name="Kjaerbolling I."/>
            <person name="Vesth T."/>
            <person name="Frisvad J.C."/>
            <person name="Nybo J.L."/>
            <person name="Theobald S."/>
            <person name="Kildgaard S."/>
            <person name="Isbrandt T."/>
            <person name="Kuo A."/>
            <person name="Sato A."/>
            <person name="Lyhne E.K."/>
            <person name="Kogle M.E."/>
            <person name="Wiebenga A."/>
            <person name="Kun R.S."/>
            <person name="Lubbers R.J."/>
            <person name="Makela M.R."/>
            <person name="Barry K."/>
            <person name="Chovatia M."/>
            <person name="Clum A."/>
            <person name="Daum C."/>
            <person name="Haridas S."/>
            <person name="He G."/>
            <person name="LaButti K."/>
            <person name="Lipzen A."/>
            <person name="Mondo S."/>
            <person name="Riley R."/>
            <person name="Salamov A."/>
            <person name="Simmons B.A."/>
            <person name="Magnuson J.K."/>
            <person name="Henrissat B."/>
            <person name="Mortensen U.H."/>
            <person name="Larsen T.O."/>
            <person name="Devries R.P."/>
            <person name="Grigoriev I.V."/>
            <person name="Machida M."/>
            <person name="Baker S.E."/>
            <person name="Andersen M.R."/>
        </authorList>
    </citation>
    <scope>NUCLEOTIDE SEQUENCE [LARGE SCALE GENOMIC DNA]</scope>
    <source>
        <strain evidence="2 3">IBT 29228</strain>
    </source>
</reference>
<keyword evidence="1" id="KW-0732">Signal</keyword>
<dbReference type="PANTHER" id="PTHR35567:SF1">
    <property type="entry name" value="CONSERVED FUNGAL PROTEIN (AFU_ORTHOLOGUE AFUA_1G14230)"/>
    <property type="match status" value="1"/>
</dbReference>
<proteinExistence type="predicted"/>
<dbReference type="EMBL" id="ML736262">
    <property type="protein sequence ID" value="KAE8375383.1"/>
    <property type="molecule type" value="Genomic_DNA"/>
</dbReference>
<keyword evidence="3" id="KW-1185">Reference proteome</keyword>
<gene>
    <name evidence="2" type="ORF">BDV26DRAFT_299797</name>
</gene>
<dbReference type="Proteomes" id="UP000326198">
    <property type="component" value="Unassembled WGS sequence"/>
</dbReference>
<evidence type="ECO:0000313" key="3">
    <source>
        <dbReference type="Proteomes" id="UP000326198"/>
    </source>
</evidence>
<sequence length="237" mass="25800">MLLIHAFFFYLTILSAEASLSLPELATAFSQISSNLDNLHVSNCSLVRTNLLPHKLLPDPSPGLRLKYVTAGRGTQNYNCGVTSNTTAPKALGADATLFDVSCIAAFNPELLHNLTPALKTVHSEALPFLALLGSRLFPPATKFILGKHLFNAADQPFFDLRLAGGHDWMATKMAVSVGAPERSTVNVPWLKLTSVNGTGVKEVYRVHTVGGQPPTNCQKHLGEFKVEYAAEYWFYG</sequence>
<dbReference type="AlphaFoldDB" id="A0A5N7B047"/>
<dbReference type="Pfam" id="PF11937">
    <property type="entry name" value="DUF3455"/>
    <property type="match status" value="1"/>
</dbReference>
<dbReference type="OrthoDB" id="1859733at2759"/>
<dbReference type="PANTHER" id="PTHR35567">
    <property type="entry name" value="MALATE DEHYDROGENASE (AFU_ORTHOLOGUE AFUA_2G13800)"/>
    <property type="match status" value="1"/>
</dbReference>
<evidence type="ECO:0008006" key="4">
    <source>
        <dbReference type="Google" id="ProtNLM"/>
    </source>
</evidence>
<evidence type="ECO:0000256" key="1">
    <source>
        <dbReference type="SAM" id="SignalP"/>
    </source>
</evidence>
<protein>
    <recommendedName>
        <fullName evidence="4">Malate dehydrogenase</fullName>
    </recommendedName>
</protein>
<dbReference type="InterPro" id="IPR021851">
    <property type="entry name" value="DUF3455"/>
</dbReference>
<name>A0A5N7B047_9EURO</name>
<feature type="signal peptide" evidence="1">
    <location>
        <begin position="1"/>
        <end position="18"/>
    </location>
</feature>
<organism evidence="2 3">
    <name type="scientific">Aspergillus bertholletiae</name>
    <dbReference type="NCBI Taxonomy" id="1226010"/>
    <lineage>
        <taxon>Eukaryota</taxon>
        <taxon>Fungi</taxon>
        <taxon>Dikarya</taxon>
        <taxon>Ascomycota</taxon>
        <taxon>Pezizomycotina</taxon>
        <taxon>Eurotiomycetes</taxon>
        <taxon>Eurotiomycetidae</taxon>
        <taxon>Eurotiales</taxon>
        <taxon>Aspergillaceae</taxon>
        <taxon>Aspergillus</taxon>
        <taxon>Aspergillus subgen. Circumdati</taxon>
    </lineage>
</organism>